<keyword evidence="1" id="KW-0812">Transmembrane</keyword>
<evidence type="ECO:0000256" key="1">
    <source>
        <dbReference type="SAM" id="Phobius"/>
    </source>
</evidence>
<dbReference type="AlphaFoldDB" id="A0AAN9KG38"/>
<reference evidence="2 3" key="1">
    <citation type="submission" date="2024-01" db="EMBL/GenBank/DDBJ databases">
        <title>The genomes of 5 underutilized Papilionoideae crops provide insights into root nodulation and disease resistanc.</title>
        <authorList>
            <person name="Jiang F."/>
        </authorList>
    </citation>
    <scope>NUCLEOTIDE SEQUENCE [LARGE SCALE GENOMIC DNA]</scope>
    <source>
        <strain evidence="2">LVBAO_FW01</strain>
        <tissue evidence="2">Leaves</tissue>
    </source>
</reference>
<keyword evidence="3" id="KW-1185">Reference proteome</keyword>
<dbReference type="EMBL" id="JAYMYQ010000008">
    <property type="protein sequence ID" value="KAK7315821.1"/>
    <property type="molecule type" value="Genomic_DNA"/>
</dbReference>
<organism evidence="2 3">
    <name type="scientific">Canavalia gladiata</name>
    <name type="common">Sword bean</name>
    <name type="synonym">Dolichos gladiatus</name>
    <dbReference type="NCBI Taxonomy" id="3824"/>
    <lineage>
        <taxon>Eukaryota</taxon>
        <taxon>Viridiplantae</taxon>
        <taxon>Streptophyta</taxon>
        <taxon>Embryophyta</taxon>
        <taxon>Tracheophyta</taxon>
        <taxon>Spermatophyta</taxon>
        <taxon>Magnoliopsida</taxon>
        <taxon>eudicotyledons</taxon>
        <taxon>Gunneridae</taxon>
        <taxon>Pentapetalae</taxon>
        <taxon>rosids</taxon>
        <taxon>fabids</taxon>
        <taxon>Fabales</taxon>
        <taxon>Fabaceae</taxon>
        <taxon>Papilionoideae</taxon>
        <taxon>50 kb inversion clade</taxon>
        <taxon>NPAAA clade</taxon>
        <taxon>indigoferoid/millettioid clade</taxon>
        <taxon>Phaseoleae</taxon>
        <taxon>Canavalia</taxon>
    </lineage>
</organism>
<comment type="caution">
    <text evidence="2">The sequence shown here is derived from an EMBL/GenBank/DDBJ whole genome shotgun (WGS) entry which is preliminary data.</text>
</comment>
<feature type="transmembrane region" description="Helical" evidence="1">
    <location>
        <begin position="45"/>
        <end position="70"/>
    </location>
</feature>
<evidence type="ECO:0000313" key="2">
    <source>
        <dbReference type="EMBL" id="KAK7315821.1"/>
    </source>
</evidence>
<name>A0AAN9KG38_CANGL</name>
<evidence type="ECO:0000313" key="3">
    <source>
        <dbReference type="Proteomes" id="UP001367508"/>
    </source>
</evidence>
<dbReference type="Proteomes" id="UP001367508">
    <property type="component" value="Unassembled WGS sequence"/>
</dbReference>
<proteinExistence type="predicted"/>
<accession>A0AAN9KG38</accession>
<protein>
    <submittedName>
        <fullName evidence="2">Uncharacterized protein</fullName>
    </submittedName>
</protein>
<keyword evidence="1" id="KW-0472">Membrane</keyword>
<sequence length="117" mass="13570">MRNNLGKEKVPYRIRRRAIADKRRLAYHPADFLFNQMTPHFKTKLMVLCLFLHAFSIPWVISAHSFYLLFACKLSRGYKSLSFGKALPVHRVYPSFQMALSVGPPFSSDQFPCMARS</sequence>
<gene>
    <name evidence="2" type="ORF">VNO77_34399</name>
</gene>
<keyword evidence="1" id="KW-1133">Transmembrane helix</keyword>